<proteinExistence type="predicted"/>
<feature type="region of interest" description="Disordered" evidence="1">
    <location>
        <begin position="1"/>
        <end position="64"/>
    </location>
</feature>
<gene>
    <name evidence="2" type="ORF">ACCAA_510033</name>
</gene>
<evidence type="ECO:0000313" key="2">
    <source>
        <dbReference type="EMBL" id="SBT07987.1"/>
    </source>
</evidence>
<keyword evidence="3" id="KW-1185">Reference proteome</keyword>
<reference evidence="2 3" key="1">
    <citation type="submission" date="2016-06" db="EMBL/GenBank/DDBJ databases">
        <authorList>
            <person name="Kjaerup R.B."/>
            <person name="Dalgaard T.S."/>
            <person name="Juul-Madsen H.R."/>
        </authorList>
    </citation>
    <scope>NUCLEOTIDE SEQUENCE [LARGE SCALE GENOMIC DNA]</scope>
    <source>
        <strain evidence="2">3</strain>
    </source>
</reference>
<dbReference type="Proteomes" id="UP000199169">
    <property type="component" value="Unassembled WGS sequence"/>
</dbReference>
<accession>A0A1A8XTV7</accession>
<protein>
    <submittedName>
        <fullName evidence="2">Uncharacterized protein</fullName>
    </submittedName>
</protein>
<evidence type="ECO:0000256" key="1">
    <source>
        <dbReference type="SAM" id="MobiDB-lite"/>
    </source>
</evidence>
<dbReference type="STRING" id="1860102.ACCAA_510033"/>
<sequence>MRGHVLAKPNYQFEKRQRELEKKRKQEEKRQRELAAKSQPEGSASEGAAEAPESTEAGGSGTPS</sequence>
<evidence type="ECO:0000313" key="3">
    <source>
        <dbReference type="Proteomes" id="UP000199169"/>
    </source>
</evidence>
<name>A0A1A8XTV7_9PROT</name>
<feature type="compositionally biased region" description="Basic and acidic residues" evidence="1">
    <location>
        <begin position="13"/>
        <end position="35"/>
    </location>
</feature>
<feature type="compositionally biased region" description="Low complexity" evidence="1">
    <location>
        <begin position="38"/>
        <end position="57"/>
    </location>
</feature>
<dbReference type="EMBL" id="FLQX01000129">
    <property type="protein sequence ID" value="SBT07987.1"/>
    <property type="molecule type" value="Genomic_DNA"/>
</dbReference>
<dbReference type="AlphaFoldDB" id="A0A1A8XTV7"/>
<organism evidence="2 3">
    <name type="scientific">Candidatus Accumulibacter aalborgensis</name>
    <dbReference type="NCBI Taxonomy" id="1860102"/>
    <lineage>
        <taxon>Bacteria</taxon>
        <taxon>Pseudomonadati</taxon>
        <taxon>Pseudomonadota</taxon>
        <taxon>Betaproteobacteria</taxon>
        <taxon>Candidatus Accumulibacter</taxon>
    </lineage>
</organism>